<comment type="caution">
    <text evidence="3">The sequence shown here is derived from an EMBL/GenBank/DDBJ whole genome shotgun (WGS) entry which is preliminary data.</text>
</comment>
<dbReference type="RefSeq" id="WP_054736404.1">
    <property type="nucleotide sequence ID" value="NZ_AZFZ01000086.1"/>
</dbReference>
<reference evidence="3 4" key="1">
    <citation type="journal article" date="2015" name="Genome Announc.">
        <title>Expanding the biotechnology potential of lactobacilli through comparative genomics of 213 strains and associated genera.</title>
        <authorList>
            <person name="Sun Z."/>
            <person name="Harris H.M."/>
            <person name="McCann A."/>
            <person name="Guo C."/>
            <person name="Argimon S."/>
            <person name="Zhang W."/>
            <person name="Yang X."/>
            <person name="Jeffery I.B."/>
            <person name="Cooney J.C."/>
            <person name="Kagawa T.F."/>
            <person name="Liu W."/>
            <person name="Song Y."/>
            <person name="Salvetti E."/>
            <person name="Wrobel A."/>
            <person name="Rasinkangas P."/>
            <person name="Parkhill J."/>
            <person name="Rea M.C."/>
            <person name="O'Sullivan O."/>
            <person name="Ritari J."/>
            <person name="Douillard F.P."/>
            <person name="Paul Ross R."/>
            <person name="Yang R."/>
            <person name="Briner A.E."/>
            <person name="Felis G.E."/>
            <person name="de Vos W.M."/>
            <person name="Barrangou R."/>
            <person name="Klaenhammer T.R."/>
            <person name="Caufield P.W."/>
            <person name="Cui Y."/>
            <person name="Zhang H."/>
            <person name="O'Toole P.W."/>
        </authorList>
    </citation>
    <scope>NUCLEOTIDE SEQUENCE [LARGE SCALE GENOMIC DNA]</scope>
    <source>
        <strain evidence="3 4">DSM 18390</strain>
    </source>
</reference>
<evidence type="ECO:0000256" key="1">
    <source>
        <dbReference type="SAM" id="Coils"/>
    </source>
</evidence>
<evidence type="ECO:0008006" key="5">
    <source>
        <dbReference type="Google" id="ProtNLM"/>
    </source>
</evidence>
<dbReference type="PATRIC" id="fig|1423786.4.peg.3006"/>
<gene>
    <name evidence="3" type="ORF">FD47_GL002858</name>
</gene>
<protein>
    <recommendedName>
        <fullName evidence="5">DUF536 domain-containing protein</fullName>
    </recommendedName>
</protein>
<evidence type="ECO:0000313" key="3">
    <source>
        <dbReference type="EMBL" id="KRM40376.1"/>
    </source>
</evidence>
<feature type="compositionally biased region" description="Polar residues" evidence="2">
    <location>
        <begin position="138"/>
        <end position="148"/>
    </location>
</feature>
<feature type="compositionally biased region" description="Basic and acidic residues" evidence="2">
    <location>
        <begin position="151"/>
        <end position="161"/>
    </location>
</feature>
<proteinExistence type="predicted"/>
<dbReference type="EMBL" id="AZFZ01000086">
    <property type="protein sequence ID" value="KRM40376.1"/>
    <property type="molecule type" value="Genomic_DNA"/>
</dbReference>
<accession>A0A0R1YCT1</accession>
<dbReference type="Proteomes" id="UP000051010">
    <property type="component" value="Unassembled WGS sequence"/>
</dbReference>
<keyword evidence="1" id="KW-0175">Coiled coil</keyword>
<feature type="coiled-coil region" evidence="1">
    <location>
        <begin position="66"/>
        <end position="124"/>
    </location>
</feature>
<evidence type="ECO:0000313" key="4">
    <source>
        <dbReference type="Proteomes" id="UP000051010"/>
    </source>
</evidence>
<organism evidence="3 4">
    <name type="scientific">Lentilactobacillus parafarraginis DSM 18390 = JCM 14109</name>
    <dbReference type="NCBI Taxonomy" id="1423786"/>
    <lineage>
        <taxon>Bacteria</taxon>
        <taxon>Bacillati</taxon>
        <taxon>Bacillota</taxon>
        <taxon>Bacilli</taxon>
        <taxon>Lactobacillales</taxon>
        <taxon>Lactobacillaceae</taxon>
        <taxon>Lentilactobacillus</taxon>
    </lineage>
</organism>
<sequence>MATINEIAKELNVSRVRVYQIIAKLPEDLQPNKVNGHYQIEDKDVKSIKEYFTNSSLKLKQDNNGENEYKILNKTLENEVQTLKEQLTNKDEHIKDLTQLLDQSQRLQLDVQNKLNKLENKEIKSYESTFKSDKNKDNINTNQESESPSMDAREANNEKHSNFWSRLFAPK</sequence>
<name>A0A0R1YCT1_9LACO</name>
<dbReference type="AlphaFoldDB" id="A0A0R1YCT1"/>
<evidence type="ECO:0000256" key="2">
    <source>
        <dbReference type="SAM" id="MobiDB-lite"/>
    </source>
</evidence>
<feature type="region of interest" description="Disordered" evidence="2">
    <location>
        <begin position="129"/>
        <end position="171"/>
    </location>
</feature>